<accession>A0A8J4FDR7</accession>
<keyword evidence="2" id="KW-1185">Reference proteome</keyword>
<protein>
    <submittedName>
        <fullName evidence="1">Uncharacterized protein</fullName>
    </submittedName>
</protein>
<feature type="non-terminal residue" evidence="1">
    <location>
        <position position="106"/>
    </location>
</feature>
<organism evidence="1 2">
    <name type="scientific">Volvox reticuliferus</name>
    <dbReference type="NCBI Taxonomy" id="1737510"/>
    <lineage>
        <taxon>Eukaryota</taxon>
        <taxon>Viridiplantae</taxon>
        <taxon>Chlorophyta</taxon>
        <taxon>core chlorophytes</taxon>
        <taxon>Chlorophyceae</taxon>
        <taxon>CS clade</taxon>
        <taxon>Chlamydomonadales</taxon>
        <taxon>Volvocaceae</taxon>
        <taxon>Volvox</taxon>
    </lineage>
</organism>
<name>A0A8J4FDR7_9CHLO</name>
<gene>
    <name evidence="1" type="ORF">Vretifemale_1455</name>
</gene>
<comment type="caution">
    <text evidence="1">The sequence shown here is derived from an EMBL/GenBank/DDBJ whole genome shotgun (WGS) entry which is preliminary data.</text>
</comment>
<evidence type="ECO:0000313" key="2">
    <source>
        <dbReference type="Proteomes" id="UP000747110"/>
    </source>
</evidence>
<evidence type="ECO:0000313" key="1">
    <source>
        <dbReference type="EMBL" id="GIL70742.1"/>
    </source>
</evidence>
<proteinExistence type="predicted"/>
<sequence length="106" mass="11372">MRWYTMTAGAQTLHMEARRSGFPDIVRIASSGTGNHAIQVVDDAGLPVRRQQQVTNRHHLRVPPVDRAATAGATVPCRSRIVAADTSKEPQPAAAIAAAFSCNRPS</sequence>
<reference evidence="1" key="1">
    <citation type="journal article" date="2021" name="Proc. Natl. Acad. Sci. U.S.A.">
        <title>Three genomes in the algal genus Volvox reveal the fate of a haploid sex-determining region after a transition to homothallism.</title>
        <authorList>
            <person name="Yamamoto K."/>
            <person name="Hamaji T."/>
            <person name="Kawai-Toyooka H."/>
            <person name="Matsuzaki R."/>
            <person name="Takahashi F."/>
            <person name="Nishimura Y."/>
            <person name="Kawachi M."/>
            <person name="Noguchi H."/>
            <person name="Minakuchi Y."/>
            <person name="Umen J.G."/>
            <person name="Toyoda A."/>
            <person name="Nozaki H."/>
        </authorList>
    </citation>
    <scope>NUCLEOTIDE SEQUENCE</scope>
    <source>
        <strain evidence="1">NIES-3786</strain>
    </source>
</reference>
<dbReference type="AlphaFoldDB" id="A0A8J4FDR7"/>
<dbReference type="Proteomes" id="UP000747110">
    <property type="component" value="Unassembled WGS sequence"/>
</dbReference>
<dbReference type="EMBL" id="BNCP01000002">
    <property type="protein sequence ID" value="GIL70742.1"/>
    <property type="molecule type" value="Genomic_DNA"/>
</dbReference>